<feature type="transmembrane region" description="Helical" evidence="1">
    <location>
        <begin position="69"/>
        <end position="92"/>
    </location>
</feature>
<gene>
    <name evidence="2" type="ORF">BKA15_004621</name>
</gene>
<sequence length="147" mass="14963">MSPLREDTIGLARSQVPGAAALLAAGIGVLFYHLGSDRLDFAAHYVAGLGGTMLLLSLVALLPPVLPRAWSALAVTALSCGIGAGCEALIFVEGGFDLVDVSNQSLGAVTAGLIFVSWPVDGATALAVWVLLALAFLAGGAWLVGFW</sequence>
<dbReference type="RefSeq" id="WP_179754681.1">
    <property type="nucleotide sequence ID" value="NZ_JACCBU010000001.1"/>
</dbReference>
<feature type="transmembrane region" description="Helical" evidence="1">
    <location>
        <begin position="16"/>
        <end position="35"/>
    </location>
</feature>
<dbReference type="Proteomes" id="UP000569914">
    <property type="component" value="Unassembled WGS sequence"/>
</dbReference>
<evidence type="ECO:0000313" key="2">
    <source>
        <dbReference type="EMBL" id="NYE73292.1"/>
    </source>
</evidence>
<accession>A0A7Y9LCY1</accession>
<evidence type="ECO:0000256" key="1">
    <source>
        <dbReference type="SAM" id="Phobius"/>
    </source>
</evidence>
<name>A0A7Y9LCY1_9ACTN</name>
<dbReference type="AlphaFoldDB" id="A0A7Y9LCY1"/>
<keyword evidence="3" id="KW-1185">Reference proteome</keyword>
<dbReference type="EMBL" id="JACCBU010000001">
    <property type="protein sequence ID" value="NYE73292.1"/>
    <property type="molecule type" value="Genomic_DNA"/>
</dbReference>
<comment type="caution">
    <text evidence="2">The sequence shown here is derived from an EMBL/GenBank/DDBJ whole genome shotgun (WGS) entry which is preliminary data.</text>
</comment>
<evidence type="ECO:0000313" key="3">
    <source>
        <dbReference type="Proteomes" id="UP000569914"/>
    </source>
</evidence>
<feature type="transmembrane region" description="Helical" evidence="1">
    <location>
        <begin position="126"/>
        <end position="146"/>
    </location>
</feature>
<organism evidence="2 3">
    <name type="scientific">Microlunatus parietis</name>
    <dbReference type="NCBI Taxonomy" id="682979"/>
    <lineage>
        <taxon>Bacteria</taxon>
        <taxon>Bacillati</taxon>
        <taxon>Actinomycetota</taxon>
        <taxon>Actinomycetes</taxon>
        <taxon>Propionibacteriales</taxon>
        <taxon>Propionibacteriaceae</taxon>
        <taxon>Microlunatus</taxon>
    </lineage>
</organism>
<keyword evidence="1" id="KW-0472">Membrane</keyword>
<keyword evidence="1" id="KW-0812">Transmembrane</keyword>
<reference evidence="2 3" key="1">
    <citation type="submission" date="2020-07" db="EMBL/GenBank/DDBJ databases">
        <title>Sequencing the genomes of 1000 actinobacteria strains.</title>
        <authorList>
            <person name="Klenk H.-P."/>
        </authorList>
    </citation>
    <scope>NUCLEOTIDE SEQUENCE [LARGE SCALE GENOMIC DNA]</scope>
    <source>
        <strain evidence="2 3">DSM 22083</strain>
    </source>
</reference>
<protein>
    <submittedName>
        <fullName evidence="2">Uncharacterized protein</fullName>
    </submittedName>
</protein>
<keyword evidence="1" id="KW-1133">Transmembrane helix</keyword>
<feature type="transmembrane region" description="Helical" evidence="1">
    <location>
        <begin position="42"/>
        <end position="63"/>
    </location>
</feature>
<proteinExistence type="predicted"/>